<protein>
    <submittedName>
        <fullName evidence="3">Structure-specific endonuclease subunit SLX1</fullName>
    </submittedName>
</protein>
<dbReference type="FunFam" id="1.25.40.10:FF:000285">
    <property type="entry name" value="Pentatricopeptide repeat-containing protein, chloroplastic"/>
    <property type="match status" value="1"/>
</dbReference>
<proteinExistence type="predicted"/>
<dbReference type="InterPro" id="IPR011990">
    <property type="entry name" value="TPR-like_helical_dom_sf"/>
</dbReference>
<dbReference type="InterPro" id="IPR046960">
    <property type="entry name" value="PPR_At4g14850-like_plant"/>
</dbReference>
<name>A0A4D6LLL1_VIGUN</name>
<evidence type="ECO:0000256" key="2">
    <source>
        <dbReference type="PROSITE-ProRule" id="PRU00708"/>
    </source>
</evidence>
<feature type="repeat" description="PPR" evidence="2">
    <location>
        <begin position="110"/>
        <end position="144"/>
    </location>
</feature>
<accession>A0A4D6LLL1</accession>
<dbReference type="InterPro" id="IPR002885">
    <property type="entry name" value="PPR_rpt"/>
</dbReference>
<dbReference type="PANTHER" id="PTHR47926:SF471">
    <property type="entry name" value="DYW DOMAIN-CONTAINING PROTEIN"/>
    <property type="match status" value="1"/>
</dbReference>
<dbReference type="GO" id="GO:0004519">
    <property type="term" value="F:endonuclease activity"/>
    <property type="evidence" value="ECO:0007669"/>
    <property type="project" value="UniProtKB-KW"/>
</dbReference>
<dbReference type="NCBIfam" id="TIGR00756">
    <property type="entry name" value="PPR"/>
    <property type="match status" value="2"/>
</dbReference>
<organism evidence="3 4">
    <name type="scientific">Vigna unguiculata</name>
    <name type="common">Cowpea</name>
    <dbReference type="NCBI Taxonomy" id="3917"/>
    <lineage>
        <taxon>Eukaryota</taxon>
        <taxon>Viridiplantae</taxon>
        <taxon>Streptophyta</taxon>
        <taxon>Embryophyta</taxon>
        <taxon>Tracheophyta</taxon>
        <taxon>Spermatophyta</taxon>
        <taxon>Magnoliopsida</taxon>
        <taxon>eudicotyledons</taxon>
        <taxon>Gunneridae</taxon>
        <taxon>Pentapetalae</taxon>
        <taxon>rosids</taxon>
        <taxon>fabids</taxon>
        <taxon>Fabales</taxon>
        <taxon>Fabaceae</taxon>
        <taxon>Papilionoideae</taxon>
        <taxon>50 kb inversion clade</taxon>
        <taxon>NPAAA clade</taxon>
        <taxon>indigoferoid/millettioid clade</taxon>
        <taxon>Phaseoleae</taxon>
        <taxon>Vigna</taxon>
    </lineage>
</organism>
<gene>
    <name evidence="3" type="ORF">DEO72_LG4g292</name>
</gene>
<dbReference type="Pfam" id="PF13041">
    <property type="entry name" value="PPR_2"/>
    <property type="match status" value="1"/>
</dbReference>
<dbReference type="FunFam" id="1.25.40.10:FF:001063">
    <property type="entry name" value="Pentatricopeptide repeat-containing protein isoform A"/>
    <property type="match status" value="1"/>
</dbReference>
<keyword evidence="4" id="KW-1185">Reference proteome</keyword>
<reference evidence="3 4" key="1">
    <citation type="submission" date="2019-04" db="EMBL/GenBank/DDBJ databases">
        <title>An improved genome assembly and genetic linkage map for asparagus bean, Vigna unguiculata ssp. sesquipedialis.</title>
        <authorList>
            <person name="Xia Q."/>
            <person name="Zhang R."/>
            <person name="Dong Y."/>
        </authorList>
    </citation>
    <scope>NUCLEOTIDE SEQUENCE [LARGE SCALE GENOMIC DNA]</scope>
    <source>
        <tissue evidence="3">Leaf</tissue>
    </source>
</reference>
<evidence type="ECO:0000313" key="4">
    <source>
        <dbReference type="Proteomes" id="UP000501690"/>
    </source>
</evidence>
<dbReference type="GO" id="GO:0009451">
    <property type="term" value="P:RNA modification"/>
    <property type="evidence" value="ECO:0007669"/>
    <property type="project" value="InterPro"/>
</dbReference>
<dbReference type="Proteomes" id="UP000501690">
    <property type="component" value="Linkage Group LG4"/>
</dbReference>
<dbReference type="AlphaFoldDB" id="A0A4D6LLL1"/>
<keyword evidence="1" id="KW-0677">Repeat</keyword>
<dbReference type="PANTHER" id="PTHR47926">
    <property type="entry name" value="PENTATRICOPEPTIDE REPEAT-CONTAINING PROTEIN"/>
    <property type="match status" value="1"/>
</dbReference>
<keyword evidence="3" id="KW-0255">Endonuclease</keyword>
<evidence type="ECO:0000313" key="3">
    <source>
        <dbReference type="EMBL" id="QCD89348.1"/>
    </source>
</evidence>
<dbReference type="EMBL" id="CP039348">
    <property type="protein sequence ID" value="QCD89348.1"/>
    <property type="molecule type" value="Genomic_DNA"/>
</dbReference>
<dbReference type="Gene3D" id="1.25.40.10">
    <property type="entry name" value="Tetratricopeptide repeat domain"/>
    <property type="match status" value="3"/>
</dbReference>
<evidence type="ECO:0000256" key="1">
    <source>
        <dbReference type="ARBA" id="ARBA00022737"/>
    </source>
</evidence>
<keyword evidence="3" id="KW-0378">Hydrolase</keyword>
<keyword evidence="3" id="KW-0540">Nuclease</keyword>
<dbReference type="PROSITE" id="PS51375">
    <property type="entry name" value="PPR"/>
    <property type="match status" value="2"/>
</dbReference>
<dbReference type="Pfam" id="PF01535">
    <property type="entry name" value="PPR"/>
    <property type="match status" value="5"/>
</dbReference>
<dbReference type="GO" id="GO:0003723">
    <property type="term" value="F:RNA binding"/>
    <property type="evidence" value="ECO:0007669"/>
    <property type="project" value="InterPro"/>
</dbReference>
<sequence>MLRDSDHEIQNCDPFSYTSTMKACACLASTQLTLQLHAHLVKLHLGAHTCIQNSLVDMYIKCGAIPLVEVVFLDIESPSLCCWNNMIYGYSKLYGPFEALRAFNRMPQHDNVTWNTLIFVFSQHGFAVRCLGMFVEMCNLGFRPNFMTYGTVLSACANIFDLEWGAHLHARILQMEHSLDLYLGNGLIDMYAKCGCLELARRVFDRVGERNQVSWTCLIVGVAQFGLGEDAFTLFNQMRLDFVVLDDFTLATILGVCSGHRRNAIITMYAKCGDIEKASLAFRLMPLRDIISWTAMINAFSQNGDIDRARQCFDTMCNV</sequence>
<feature type="repeat" description="PPR" evidence="2">
    <location>
        <begin position="289"/>
        <end position="319"/>
    </location>
</feature>